<organism evidence="3 4">
    <name type="scientific">Sellimonas catena</name>
    <dbReference type="NCBI Taxonomy" id="2994035"/>
    <lineage>
        <taxon>Bacteria</taxon>
        <taxon>Bacillati</taxon>
        <taxon>Bacillota</taxon>
        <taxon>Clostridia</taxon>
        <taxon>Lachnospirales</taxon>
        <taxon>Lachnospiraceae</taxon>
        <taxon>Sellimonas</taxon>
    </lineage>
</organism>
<dbReference type="AlphaFoldDB" id="A0A9W6C5Y4"/>
<feature type="domain" description="N-acyltransferase N-terminal" evidence="1">
    <location>
        <begin position="1"/>
        <end position="125"/>
    </location>
</feature>
<reference evidence="3 4" key="1">
    <citation type="journal article" date="2023" name="Int. J. Syst. Evol. Microbiol.">
        <title>Sellimonas catena sp. nov., isolated from human faeces.</title>
        <authorList>
            <person name="Hisatomi A."/>
            <person name="Ohkuma M."/>
            <person name="Sakamoto M."/>
        </authorList>
    </citation>
    <scope>NUCLEOTIDE SEQUENCE [LARGE SCALE GENOMIC DNA]</scope>
    <source>
        <strain evidence="3 4">12EGH17</strain>
    </source>
</reference>
<evidence type="ECO:0000259" key="2">
    <source>
        <dbReference type="Pfam" id="PF18164"/>
    </source>
</evidence>
<name>A0A9W6C5Y4_9FIRM</name>
<dbReference type="InterPro" id="IPR041273">
    <property type="entry name" value="NAT_N"/>
</dbReference>
<dbReference type="Proteomes" id="UP001145145">
    <property type="component" value="Unassembled WGS sequence"/>
</dbReference>
<sequence>MTLEELYKRIDLQPEMREKLCIIGEEVNLEKVNEILQQMQELKTAESAYRKLQTVLAEDEGNLKMLYCQLECARQVCETCQAKMIPDTIFLDTMKCFPRFLEECKKKNGHMFFDRGWWTYRQTSMAIFRIGELEYERKETDGEKVISIHIPSDADLSKEAVEDSLNRAKLFFGNYYPEWKECRYTCNSWLLSPALQSMLPETSRIRSFQNRFEIIRENRDDREYMEWLFQVPGDIDPKDLPAGTSLQKNAKKYILEGGNIGSAFGILKVLSGHPHD</sequence>
<dbReference type="InterPro" id="IPR041644">
    <property type="entry name" value="GNAT_C"/>
</dbReference>
<feature type="domain" description="GNAT-like C-terminal" evidence="2">
    <location>
        <begin position="127"/>
        <end position="267"/>
    </location>
</feature>
<dbReference type="EMBL" id="BSBO01000016">
    <property type="protein sequence ID" value="GLG04548.1"/>
    <property type="molecule type" value="Genomic_DNA"/>
</dbReference>
<dbReference type="RefSeq" id="WP_281872746.1">
    <property type="nucleotide sequence ID" value="NZ_BSBO01000016.1"/>
</dbReference>
<dbReference type="Pfam" id="PF18082">
    <property type="entry name" value="NAT_N"/>
    <property type="match status" value="1"/>
</dbReference>
<proteinExistence type="predicted"/>
<dbReference type="Pfam" id="PF18164">
    <property type="entry name" value="GNAT_C"/>
    <property type="match status" value="1"/>
</dbReference>
<keyword evidence="4" id="KW-1185">Reference proteome</keyword>
<protein>
    <submittedName>
        <fullName evidence="3">Uncharacterized protein</fullName>
    </submittedName>
</protein>
<evidence type="ECO:0000313" key="4">
    <source>
        <dbReference type="Proteomes" id="UP001145145"/>
    </source>
</evidence>
<dbReference type="Gene3D" id="3.40.630.120">
    <property type="match status" value="1"/>
</dbReference>
<gene>
    <name evidence="3" type="ORF">Selli1_17220</name>
</gene>
<accession>A0A9W6C5Y4</accession>
<evidence type="ECO:0000313" key="3">
    <source>
        <dbReference type="EMBL" id="GLG04548.1"/>
    </source>
</evidence>
<evidence type="ECO:0000259" key="1">
    <source>
        <dbReference type="Pfam" id="PF18082"/>
    </source>
</evidence>
<comment type="caution">
    <text evidence="3">The sequence shown here is derived from an EMBL/GenBank/DDBJ whole genome shotgun (WGS) entry which is preliminary data.</text>
</comment>